<evidence type="ECO:0000256" key="1">
    <source>
        <dbReference type="SAM" id="SignalP"/>
    </source>
</evidence>
<dbReference type="EMBL" id="NKHG01000105">
    <property type="protein sequence ID" value="PCK20159.1"/>
    <property type="molecule type" value="Genomic_DNA"/>
</dbReference>
<sequence length="103" mass="11357">MKWKKTMTDVALSFGLLLSSYVPAANATSSLQAESSDGVARTSAYFTSYPSEILRKFQGNSNKPFFCMYSDTAIFANSFTDASGVKWYFKGSSGLCLLRGIRY</sequence>
<dbReference type="AlphaFoldDB" id="A0A2A5IT20"/>
<evidence type="ECO:0000313" key="4">
    <source>
        <dbReference type="Proteomes" id="UP000228754"/>
    </source>
</evidence>
<comment type="caution">
    <text evidence="3">The sequence shown here is derived from an EMBL/GenBank/DDBJ whole genome shotgun (WGS) entry which is preliminary data.</text>
</comment>
<organism evidence="3 4">
    <name type="scientific">Bacillus pumilus</name>
    <name type="common">Bacillus mesentericus</name>
    <dbReference type="NCBI Taxonomy" id="1408"/>
    <lineage>
        <taxon>Bacteria</taxon>
        <taxon>Bacillati</taxon>
        <taxon>Bacillota</taxon>
        <taxon>Bacilli</taxon>
        <taxon>Bacillales</taxon>
        <taxon>Bacillaceae</taxon>
        <taxon>Bacillus</taxon>
    </lineage>
</organism>
<evidence type="ECO:0000313" key="3">
    <source>
        <dbReference type="EMBL" id="PCK20159.1"/>
    </source>
</evidence>
<feature type="signal peptide" evidence="1">
    <location>
        <begin position="1"/>
        <end position="24"/>
    </location>
</feature>
<dbReference type="Pfam" id="PF12197">
    <property type="entry name" value="lci"/>
    <property type="match status" value="1"/>
</dbReference>
<dbReference type="Proteomes" id="UP000228754">
    <property type="component" value="Unassembled WGS sequence"/>
</dbReference>
<reference evidence="3 4" key="1">
    <citation type="submission" date="2017-06" db="EMBL/GenBank/DDBJ databases">
        <title>Draft Genome Sequence of Bacillus sp Strain 36R Isolated from saline sediment at Atanasia, Sonora, Mexico.</title>
        <authorList>
            <person name="Sanchez Diaz R."/>
            <person name="Quiroz Macias M.E."/>
            <person name="Ibarra Gamez J.C."/>
            <person name="Enciso Ibarra J."/>
            <person name="Gomez Gil B."/>
            <person name="Galaviz Silva L."/>
        </authorList>
    </citation>
    <scope>NUCLEOTIDE SEQUENCE [LARGE SCALE GENOMIC DNA]</scope>
    <source>
        <strain evidence="3 4">36R_ATNSAL</strain>
    </source>
</reference>
<evidence type="ECO:0000259" key="2">
    <source>
        <dbReference type="Pfam" id="PF12197"/>
    </source>
</evidence>
<accession>A0A2A5IT20</accession>
<dbReference type="OrthoDB" id="2932316at2"/>
<protein>
    <recommendedName>
        <fullName evidence="2">LCI fold domain-containing protein</fullName>
    </recommendedName>
</protein>
<dbReference type="InterPro" id="IPR020976">
    <property type="entry name" value="Antimicrobial_lci"/>
</dbReference>
<keyword evidence="1" id="KW-0732">Signal</keyword>
<name>A0A2A5IT20_BACPU</name>
<gene>
    <name evidence="3" type="ORF">CEY02_14985</name>
</gene>
<proteinExistence type="predicted"/>
<feature type="chain" id="PRO_5039386158" description="LCI fold domain-containing protein" evidence="1">
    <location>
        <begin position="25"/>
        <end position="103"/>
    </location>
</feature>
<feature type="domain" description="LCI fold" evidence="2">
    <location>
        <begin position="67"/>
        <end position="92"/>
    </location>
</feature>